<dbReference type="PANTHER" id="PTHR30448">
    <property type="entry name" value="RNASE ADAPTER PROTEIN RAPZ"/>
    <property type="match status" value="1"/>
</dbReference>
<organism evidence="6">
    <name type="scientific">hydrothermal vent metagenome</name>
    <dbReference type="NCBI Taxonomy" id="652676"/>
    <lineage>
        <taxon>unclassified sequences</taxon>
        <taxon>metagenomes</taxon>
        <taxon>ecological metagenomes</taxon>
    </lineage>
</organism>
<dbReference type="AlphaFoldDB" id="A0A3B1AD56"/>
<evidence type="ECO:0000256" key="3">
    <source>
        <dbReference type="ARBA" id="ARBA00023134"/>
    </source>
</evidence>
<dbReference type="Pfam" id="PF22740">
    <property type="entry name" value="PapZ_C"/>
    <property type="match status" value="1"/>
</dbReference>
<dbReference type="PIRSF" id="PIRSF005052">
    <property type="entry name" value="P-loopkin"/>
    <property type="match status" value="1"/>
</dbReference>
<feature type="domain" description="RapZ C-terminal" evidence="5">
    <location>
        <begin position="165"/>
        <end position="284"/>
    </location>
</feature>
<reference evidence="6" key="1">
    <citation type="submission" date="2018-06" db="EMBL/GenBank/DDBJ databases">
        <authorList>
            <person name="Zhirakovskaya E."/>
        </authorList>
    </citation>
    <scope>NUCLEOTIDE SEQUENCE</scope>
</reference>
<dbReference type="GO" id="GO:0005524">
    <property type="term" value="F:ATP binding"/>
    <property type="evidence" value="ECO:0007669"/>
    <property type="project" value="UniProtKB-KW"/>
</dbReference>
<proteinExistence type="inferred from homology"/>
<dbReference type="InterPro" id="IPR027417">
    <property type="entry name" value="P-loop_NTPase"/>
</dbReference>
<dbReference type="SUPFAM" id="SSF52540">
    <property type="entry name" value="P-loop containing nucleoside triphosphate hydrolases"/>
    <property type="match status" value="1"/>
</dbReference>
<protein>
    <submittedName>
        <fullName evidence="6">RNase adapter protein RapZ</fullName>
    </submittedName>
</protein>
<dbReference type="InterPro" id="IPR053931">
    <property type="entry name" value="RapZ_C"/>
</dbReference>
<dbReference type="Gene3D" id="3.40.50.300">
    <property type="entry name" value="P-loop containing nucleotide triphosphate hydrolases"/>
    <property type="match status" value="1"/>
</dbReference>
<gene>
    <name evidence="6" type="ORF">MNBD_GAMMA21-2518</name>
</gene>
<dbReference type="Pfam" id="PF03668">
    <property type="entry name" value="RapZ-like_N"/>
    <property type="match status" value="1"/>
</dbReference>
<dbReference type="InterPro" id="IPR053930">
    <property type="entry name" value="RapZ-like_N"/>
</dbReference>
<keyword evidence="2" id="KW-0067">ATP-binding</keyword>
<evidence type="ECO:0000259" key="4">
    <source>
        <dbReference type="Pfam" id="PF03668"/>
    </source>
</evidence>
<name>A0A3B1AD56_9ZZZZ</name>
<evidence type="ECO:0000313" key="6">
    <source>
        <dbReference type="EMBL" id="VAW97447.1"/>
    </source>
</evidence>
<evidence type="ECO:0000259" key="5">
    <source>
        <dbReference type="Pfam" id="PF22740"/>
    </source>
</evidence>
<dbReference type="PANTHER" id="PTHR30448:SF0">
    <property type="entry name" value="RNASE ADAPTER PROTEIN RAPZ"/>
    <property type="match status" value="1"/>
</dbReference>
<dbReference type="EMBL" id="UOFR01000049">
    <property type="protein sequence ID" value="VAW97447.1"/>
    <property type="molecule type" value="Genomic_DNA"/>
</dbReference>
<dbReference type="NCBIfam" id="NF003828">
    <property type="entry name" value="PRK05416.1"/>
    <property type="match status" value="1"/>
</dbReference>
<accession>A0A3B1AD56</accession>
<evidence type="ECO:0000256" key="2">
    <source>
        <dbReference type="ARBA" id="ARBA00022840"/>
    </source>
</evidence>
<feature type="domain" description="RapZ-like N-terminal" evidence="4">
    <location>
        <begin position="1"/>
        <end position="159"/>
    </location>
</feature>
<evidence type="ECO:0000256" key="1">
    <source>
        <dbReference type="ARBA" id="ARBA00022741"/>
    </source>
</evidence>
<dbReference type="GO" id="GO:0005525">
    <property type="term" value="F:GTP binding"/>
    <property type="evidence" value="ECO:0007669"/>
    <property type="project" value="UniProtKB-KW"/>
</dbReference>
<keyword evidence="3" id="KW-0342">GTP-binding</keyword>
<keyword evidence="1" id="KW-0547">Nucleotide-binding</keyword>
<sequence length="285" mass="32340">MKLIIVSGLSGSGKSIALQALEDLGFNCIDNLPMGLVHSLAVQITHAADPVEKQFAVGIDARNLAQDLEQFPELIENLKAMNLDVKVIYLTANEQTLIKRFSETRRKHPLSSGETPLNEAIALENKYLIPISSSSDLTLDSSQTNVHQLRELVRQCVESDDQEGMSILIESFGFKHGIPNDANFIFDVRCITNPHWVPELRKFTGKDEDVINYLEKHDDVIQMRDDIFNFIHKWIPIFEKENRSYMTIAIGCTGGYHRSVYLSEKIGRSLQEFYPGVVIRHRELL</sequence>
<dbReference type="InterPro" id="IPR005337">
    <property type="entry name" value="RapZ-like"/>
</dbReference>
<dbReference type="HAMAP" id="MF_00636">
    <property type="entry name" value="RapZ_like"/>
    <property type="match status" value="1"/>
</dbReference>